<keyword evidence="1" id="KW-1133">Transmembrane helix</keyword>
<proteinExistence type="predicted"/>
<keyword evidence="3" id="KW-1185">Reference proteome</keyword>
<accession>A0A2Z3GI20</accession>
<evidence type="ECO:0000313" key="3">
    <source>
        <dbReference type="Proteomes" id="UP000245999"/>
    </source>
</evidence>
<name>A0A2Z3GI20_9BACT</name>
<gene>
    <name evidence="2" type="ORF">DDQ68_11675</name>
</gene>
<feature type="transmembrane region" description="Helical" evidence="1">
    <location>
        <begin position="188"/>
        <end position="210"/>
    </location>
</feature>
<feature type="transmembrane region" description="Helical" evidence="1">
    <location>
        <begin position="121"/>
        <end position="144"/>
    </location>
</feature>
<dbReference type="AlphaFoldDB" id="A0A2Z3GI20"/>
<keyword evidence="1" id="KW-0472">Membrane</keyword>
<organism evidence="2 3">
    <name type="scientific">Hymenobacter nivis</name>
    <dbReference type="NCBI Taxonomy" id="1850093"/>
    <lineage>
        <taxon>Bacteria</taxon>
        <taxon>Pseudomonadati</taxon>
        <taxon>Bacteroidota</taxon>
        <taxon>Cytophagia</taxon>
        <taxon>Cytophagales</taxon>
        <taxon>Hymenobacteraceae</taxon>
        <taxon>Hymenobacter</taxon>
    </lineage>
</organism>
<keyword evidence="1" id="KW-0812">Transmembrane</keyword>
<feature type="transmembrane region" description="Helical" evidence="1">
    <location>
        <begin position="94"/>
        <end position="115"/>
    </location>
</feature>
<evidence type="ECO:0000313" key="2">
    <source>
        <dbReference type="EMBL" id="AWM33383.1"/>
    </source>
</evidence>
<dbReference type="OrthoDB" id="9793489at2"/>
<feature type="transmembrane region" description="Helical" evidence="1">
    <location>
        <begin position="156"/>
        <end position="176"/>
    </location>
</feature>
<protein>
    <submittedName>
        <fullName evidence="2">Uncharacterized protein</fullName>
    </submittedName>
</protein>
<dbReference type="EMBL" id="CP029145">
    <property type="protein sequence ID" value="AWM33383.1"/>
    <property type="molecule type" value="Genomic_DNA"/>
</dbReference>
<reference evidence="3" key="1">
    <citation type="submission" date="2018-04" db="EMBL/GenBank/DDBJ databases">
        <title>Complete genome of Antarctic heterotrophic bacterium Hymenobacter nivis.</title>
        <authorList>
            <person name="Terashima M."/>
        </authorList>
    </citation>
    <scope>NUCLEOTIDE SEQUENCE [LARGE SCALE GENOMIC DNA]</scope>
    <source>
        <strain evidence="3">NBRC 111535</strain>
    </source>
</reference>
<dbReference type="KEGG" id="hnv:DDQ68_11675"/>
<dbReference type="Proteomes" id="UP000245999">
    <property type="component" value="Chromosome"/>
</dbReference>
<evidence type="ECO:0000256" key="1">
    <source>
        <dbReference type="SAM" id="Phobius"/>
    </source>
</evidence>
<sequence length="224" mass="23709">MPPRGPAPAVPLDTAAVALYLGHYRSAAPRQELTSIANYLAGSGNLRRQGNLLLVEPLIGKAGTLLPTGQLTFRLPNQQTATIVLAQDKEGRRVLITSMPIAQADYALAVGFWWWLPPALLALSVLLIITSSLAALVGLVRVLRHKLPRAQLLPRLLPLLALGALATTAWGLASLIGHLTTDGHLSTVASVAASLGPLVFVACTVAGLVLTVRYFGRFRRPAVA</sequence>